<evidence type="ECO:0000313" key="2">
    <source>
        <dbReference type="Proteomes" id="UP000326198"/>
    </source>
</evidence>
<sequence>MAENMDIQQEDAVPRTKAPDLDLSNLHEAVARVSQVLLDMGVTYVIIGGYATALLCEHRITEDIDIIVDAEPGNVRETPQQQPGFYMSRSYLMYQPGQVGKPAVKCDILRGGATEHLRLPSAATVKVINVNSLWNDLNERPKILTISNVQAFYHLAKRCAEARPLLEKVLEKRDFEVIQGPPTSEDS</sequence>
<gene>
    <name evidence="1" type="ORF">BDV26DRAFT_287651</name>
</gene>
<dbReference type="EMBL" id="ML736155">
    <property type="protein sequence ID" value="KAE8383463.1"/>
    <property type="molecule type" value="Genomic_DNA"/>
</dbReference>
<dbReference type="Gene3D" id="3.30.460.40">
    <property type="match status" value="1"/>
</dbReference>
<evidence type="ECO:0008006" key="3">
    <source>
        <dbReference type="Google" id="ProtNLM"/>
    </source>
</evidence>
<organism evidence="1 2">
    <name type="scientific">Aspergillus bertholletiae</name>
    <dbReference type="NCBI Taxonomy" id="1226010"/>
    <lineage>
        <taxon>Eukaryota</taxon>
        <taxon>Fungi</taxon>
        <taxon>Dikarya</taxon>
        <taxon>Ascomycota</taxon>
        <taxon>Pezizomycotina</taxon>
        <taxon>Eurotiomycetes</taxon>
        <taxon>Eurotiomycetidae</taxon>
        <taxon>Eurotiales</taxon>
        <taxon>Aspergillaceae</taxon>
        <taxon>Aspergillus</taxon>
        <taxon>Aspergillus subgen. Circumdati</taxon>
    </lineage>
</organism>
<dbReference type="SUPFAM" id="SSF81301">
    <property type="entry name" value="Nucleotidyltransferase"/>
    <property type="match status" value="1"/>
</dbReference>
<dbReference type="Proteomes" id="UP000326198">
    <property type="component" value="Unassembled WGS sequence"/>
</dbReference>
<dbReference type="InterPro" id="IPR043519">
    <property type="entry name" value="NT_sf"/>
</dbReference>
<evidence type="ECO:0000313" key="1">
    <source>
        <dbReference type="EMBL" id="KAE8383463.1"/>
    </source>
</evidence>
<proteinExistence type="predicted"/>
<keyword evidence="2" id="KW-1185">Reference proteome</keyword>
<dbReference type="OrthoDB" id="10066232at2759"/>
<protein>
    <recommendedName>
        <fullName evidence="3">LicD family-domain-containing protein</fullName>
    </recommendedName>
</protein>
<reference evidence="1 2" key="1">
    <citation type="submission" date="2019-04" db="EMBL/GenBank/DDBJ databases">
        <title>Friends and foes A comparative genomics studyof 23 Aspergillus species from section Flavi.</title>
        <authorList>
            <consortium name="DOE Joint Genome Institute"/>
            <person name="Kjaerbolling I."/>
            <person name="Vesth T."/>
            <person name="Frisvad J.C."/>
            <person name="Nybo J.L."/>
            <person name="Theobald S."/>
            <person name="Kildgaard S."/>
            <person name="Isbrandt T."/>
            <person name="Kuo A."/>
            <person name="Sato A."/>
            <person name="Lyhne E.K."/>
            <person name="Kogle M.E."/>
            <person name="Wiebenga A."/>
            <person name="Kun R.S."/>
            <person name="Lubbers R.J."/>
            <person name="Makela M.R."/>
            <person name="Barry K."/>
            <person name="Chovatia M."/>
            <person name="Clum A."/>
            <person name="Daum C."/>
            <person name="Haridas S."/>
            <person name="He G."/>
            <person name="LaButti K."/>
            <person name="Lipzen A."/>
            <person name="Mondo S."/>
            <person name="Riley R."/>
            <person name="Salamov A."/>
            <person name="Simmons B.A."/>
            <person name="Magnuson J.K."/>
            <person name="Henrissat B."/>
            <person name="Mortensen U.H."/>
            <person name="Larsen T.O."/>
            <person name="Devries R.P."/>
            <person name="Grigoriev I.V."/>
            <person name="Machida M."/>
            <person name="Baker S.E."/>
            <person name="Andersen M.R."/>
        </authorList>
    </citation>
    <scope>NUCLEOTIDE SEQUENCE [LARGE SCALE GENOMIC DNA]</scope>
    <source>
        <strain evidence="1 2">IBT 29228</strain>
    </source>
</reference>
<name>A0A5N7BP68_9EURO</name>
<accession>A0A5N7BP68</accession>
<dbReference type="AlphaFoldDB" id="A0A5N7BP68"/>